<dbReference type="InterPro" id="IPR012925">
    <property type="entry name" value="TipAS_dom"/>
</dbReference>
<accession>Q8DSJ3</accession>
<dbReference type="SMART" id="SM00422">
    <property type="entry name" value="HTH_MERR"/>
    <property type="match status" value="1"/>
</dbReference>
<dbReference type="InterPro" id="IPR047057">
    <property type="entry name" value="MerR_fam"/>
</dbReference>
<dbReference type="PATRIC" id="fig|210007.7.peg.1598"/>
<dbReference type="InterPro" id="IPR000551">
    <property type="entry name" value="MerR-type_HTH_dom"/>
</dbReference>
<keyword evidence="2" id="KW-0805">Transcription regulation</keyword>
<keyword evidence="4" id="KW-0804">Transcription</keyword>
<protein>
    <submittedName>
        <fullName evidence="6">Transcriptional regulator</fullName>
    </submittedName>
</protein>
<keyword evidence="7" id="KW-1185">Reference proteome</keyword>
<evidence type="ECO:0000256" key="1">
    <source>
        <dbReference type="ARBA" id="ARBA00022491"/>
    </source>
</evidence>
<dbReference type="Proteomes" id="UP000002512">
    <property type="component" value="Chromosome"/>
</dbReference>
<dbReference type="OrthoDB" id="9814833at2"/>
<dbReference type="CDD" id="cd01106">
    <property type="entry name" value="HTH_TipAL-Mta"/>
    <property type="match status" value="1"/>
</dbReference>
<keyword evidence="3" id="KW-0238">DNA-binding</keyword>
<evidence type="ECO:0000256" key="2">
    <source>
        <dbReference type="ARBA" id="ARBA00023015"/>
    </source>
</evidence>
<evidence type="ECO:0000313" key="6">
    <source>
        <dbReference type="EMBL" id="AAN59417.1"/>
    </source>
</evidence>
<dbReference type="SUPFAM" id="SSF46955">
    <property type="entry name" value="Putative DNA-binding domain"/>
    <property type="match status" value="1"/>
</dbReference>
<dbReference type="GO" id="GO:0003700">
    <property type="term" value="F:DNA-binding transcription factor activity"/>
    <property type="evidence" value="ECO:0007669"/>
    <property type="project" value="InterPro"/>
</dbReference>
<dbReference type="Gene3D" id="1.10.1660.10">
    <property type="match status" value="1"/>
</dbReference>
<dbReference type="Gene3D" id="1.10.490.50">
    <property type="entry name" value="Antibiotic binding domain of TipA-like multidrug resistance regulators"/>
    <property type="match status" value="1"/>
</dbReference>
<reference evidence="6 7" key="1">
    <citation type="journal article" date="2002" name="Proc. Natl. Acad. Sci. U.S.A.">
        <title>Genome sequence of Streptococcus mutans UA159, a cariogenic dental pathogen.</title>
        <authorList>
            <person name="Ajdic D."/>
            <person name="McShan W.M."/>
            <person name="McLaughlin R.E."/>
            <person name="Savic G."/>
            <person name="Chang J."/>
            <person name="Carson M.B."/>
            <person name="Primeaux C."/>
            <person name="Tian R."/>
            <person name="Kenton S."/>
            <person name="Jia H."/>
            <person name="Lin S."/>
            <person name="Qian Y."/>
            <person name="Li S."/>
            <person name="Zhu H."/>
            <person name="Najar F."/>
            <person name="Lai H."/>
            <person name="White J."/>
            <person name="Roe B.A."/>
            <person name="Ferretti J.J."/>
        </authorList>
    </citation>
    <scope>NUCLEOTIDE SEQUENCE [LARGE SCALE GENOMIC DNA]</scope>
    <source>
        <strain evidence="7">ATCC 700610 / UA159</strain>
    </source>
</reference>
<dbReference type="InterPro" id="IPR009061">
    <property type="entry name" value="DNA-bd_dom_put_sf"/>
</dbReference>
<dbReference type="SMR" id="Q8DSJ3"/>
<dbReference type="PANTHER" id="PTHR30204:SF69">
    <property type="entry name" value="MERR-FAMILY TRANSCRIPTIONAL REGULATOR"/>
    <property type="match status" value="1"/>
</dbReference>
<proteinExistence type="predicted"/>
<organism evidence="6 7">
    <name type="scientific">Streptococcus mutans serotype c (strain ATCC 700610 / UA159)</name>
    <dbReference type="NCBI Taxonomy" id="210007"/>
    <lineage>
        <taxon>Bacteria</taxon>
        <taxon>Bacillati</taxon>
        <taxon>Bacillota</taxon>
        <taxon>Bacilli</taxon>
        <taxon>Lactobacillales</taxon>
        <taxon>Streptococcaceae</taxon>
        <taxon>Streptococcus</taxon>
    </lineage>
</organism>
<dbReference type="EMBL" id="AE014133">
    <property type="protein sequence ID" value="AAN59417.1"/>
    <property type="molecule type" value="Genomic_DNA"/>
</dbReference>
<dbReference type="PROSITE" id="PS50937">
    <property type="entry name" value="HTH_MERR_2"/>
    <property type="match status" value="1"/>
</dbReference>
<evidence type="ECO:0000256" key="3">
    <source>
        <dbReference type="ARBA" id="ARBA00023125"/>
    </source>
</evidence>
<evidence type="ECO:0000313" key="7">
    <source>
        <dbReference type="Proteomes" id="UP000002512"/>
    </source>
</evidence>
<dbReference type="Pfam" id="PF07739">
    <property type="entry name" value="TipAS"/>
    <property type="match status" value="1"/>
</dbReference>
<dbReference type="PhylomeDB" id="Q8DSJ3"/>
<dbReference type="KEGG" id="smu:SMU_1790c"/>
<dbReference type="InterPro" id="IPR036244">
    <property type="entry name" value="TipA-like_antibiotic-bd"/>
</dbReference>
<dbReference type="STRING" id="210007.SMU_1790c"/>
<name>Q8DSJ3_STRMU</name>
<dbReference type="eggNOG" id="COG0789">
    <property type="taxonomic scope" value="Bacteria"/>
</dbReference>
<dbReference type="GO" id="GO:0003677">
    <property type="term" value="F:DNA binding"/>
    <property type="evidence" value="ECO:0007669"/>
    <property type="project" value="UniProtKB-KW"/>
</dbReference>
<sequence>MRGDSIMKTVKEMSRLSGVSVRTLHYYDEINLLTPSFIANNGYRYYDDKAFERLQEILLFRELEFPLKTIKEIVGNTAYDRDFALQEQIKLLEMKKAHLEKVIKHAKSLQEKGDSYMKFDAYDKTELKALQEEAKQRWGKTAAYQKFAAKISDKDFAHISSEMSAIMSAFGRLKQLPVDHAEVQQQVESLRNYISQNFYACNKDILARLGKMYTADNRFSQTIDTAGGQGTAAFVAQAITAYCR</sequence>
<keyword evidence="1" id="KW-0678">Repressor</keyword>
<dbReference type="HOGENOM" id="CLU_060077_0_6_9"/>
<dbReference type="SUPFAM" id="SSF89082">
    <property type="entry name" value="Antibiotic binding domain of TipA-like multidrug resistance regulators"/>
    <property type="match status" value="1"/>
</dbReference>
<dbReference type="Pfam" id="PF13411">
    <property type="entry name" value="MerR_1"/>
    <property type="match status" value="1"/>
</dbReference>
<evidence type="ECO:0000259" key="5">
    <source>
        <dbReference type="PROSITE" id="PS50937"/>
    </source>
</evidence>
<evidence type="ECO:0000256" key="4">
    <source>
        <dbReference type="ARBA" id="ARBA00023163"/>
    </source>
</evidence>
<gene>
    <name evidence="6" type="ordered locus">SMU_1790c</name>
</gene>
<dbReference type="AlphaFoldDB" id="Q8DSJ3"/>
<dbReference type="PANTHER" id="PTHR30204">
    <property type="entry name" value="REDOX-CYCLING DRUG-SENSING TRANSCRIPTIONAL ACTIVATOR SOXR"/>
    <property type="match status" value="1"/>
</dbReference>
<feature type="domain" description="HTH merR-type" evidence="5">
    <location>
        <begin position="7"/>
        <end position="76"/>
    </location>
</feature>